<sequence>MAKLGVGSDETADADLIERSGSSESWMEFLSSIRRRRFSSPSPTAFLSPAFDACAAATHSSSSSSGGSVDFDASLLRYTRYGNHVFPSVSSDFRSTSTRRRLRRQLKLRSSSGSLPYESSTGGCSSVSPLSAIDNVVHARSRVHMTPVKVEVGEDLVVMDGVLVSDAGSSNGRGHFKTEFGRAWDENAFCRYSSKCQFGKEELHNVHDVKRKPELSARHFGWSSNHSFPPAIGVTAGGTSKNVVLASSNTLSSTEADYNKLATGCLSTLKSLDPHLILDKSAAVAEETANNVLPHLISNLATTKIDEKQLLKPLSVSRSIEPSFQWPPTKDEDAKITQILYGLNKRPRLPVFTQFCPQ</sequence>
<comment type="caution">
    <text evidence="1">The sequence shown here is derived from an EMBL/GenBank/DDBJ whole genome shotgun (WGS) entry which is preliminary data.</text>
</comment>
<proteinExistence type="predicted"/>
<dbReference type="Gene3D" id="4.10.1000.10">
    <property type="entry name" value="Zinc finger, CCCH-type"/>
    <property type="match status" value="1"/>
</dbReference>
<evidence type="ECO:0000313" key="1">
    <source>
        <dbReference type="EMBL" id="KAG6524982.1"/>
    </source>
</evidence>
<organism evidence="1 2">
    <name type="scientific">Zingiber officinale</name>
    <name type="common">Ginger</name>
    <name type="synonym">Amomum zingiber</name>
    <dbReference type="NCBI Taxonomy" id="94328"/>
    <lineage>
        <taxon>Eukaryota</taxon>
        <taxon>Viridiplantae</taxon>
        <taxon>Streptophyta</taxon>
        <taxon>Embryophyta</taxon>
        <taxon>Tracheophyta</taxon>
        <taxon>Spermatophyta</taxon>
        <taxon>Magnoliopsida</taxon>
        <taxon>Liliopsida</taxon>
        <taxon>Zingiberales</taxon>
        <taxon>Zingiberaceae</taxon>
        <taxon>Zingiber</taxon>
    </lineage>
</organism>
<accession>A0A8J5HI27</accession>
<dbReference type="AlphaFoldDB" id="A0A8J5HI27"/>
<dbReference type="EMBL" id="JACMSC010000004">
    <property type="protein sequence ID" value="KAG6524982.1"/>
    <property type="molecule type" value="Genomic_DNA"/>
</dbReference>
<dbReference type="Proteomes" id="UP000734854">
    <property type="component" value="Unassembled WGS sequence"/>
</dbReference>
<keyword evidence="2" id="KW-1185">Reference proteome</keyword>
<protein>
    <submittedName>
        <fullName evidence="1">Uncharacterized protein</fullName>
    </submittedName>
</protein>
<reference evidence="1 2" key="1">
    <citation type="submission" date="2020-08" db="EMBL/GenBank/DDBJ databases">
        <title>Plant Genome Project.</title>
        <authorList>
            <person name="Zhang R.-G."/>
        </authorList>
    </citation>
    <scope>NUCLEOTIDE SEQUENCE [LARGE SCALE GENOMIC DNA]</scope>
    <source>
        <tissue evidence="1">Rhizome</tissue>
    </source>
</reference>
<name>A0A8J5HI27_ZINOF</name>
<gene>
    <name evidence="1" type="ORF">ZIOFF_014927</name>
</gene>
<evidence type="ECO:0000313" key="2">
    <source>
        <dbReference type="Proteomes" id="UP000734854"/>
    </source>
</evidence>